<name>A0A2G5SWQ8_9PELO</name>
<accession>A0A2G5SWQ8</accession>
<dbReference type="AlphaFoldDB" id="A0A2G5SWQ8"/>
<keyword evidence="1" id="KW-1133">Transmembrane helix</keyword>
<sequence>MTPWLKDLPLLSILLHPFIIPTLPTIKSKKNQKFSKNSRKSNIFLSKSKFYLLTFFVLRLNFRVYLCSPIVLFVSACVVDHQNKNLKNGKKKQMKSETKSKKNFRTVNPTNNYQDVPALVQTVVHKSSVMFFIITSTLVLIVLLGYCLLPYSILYCVHERQNARQKCKKPPKTSKKRRQLILTHQKSPTISTQTTRKLKKSSKSNGILVFANSY</sequence>
<organism evidence="2 3">
    <name type="scientific">Caenorhabditis nigoni</name>
    <dbReference type="NCBI Taxonomy" id="1611254"/>
    <lineage>
        <taxon>Eukaryota</taxon>
        <taxon>Metazoa</taxon>
        <taxon>Ecdysozoa</taxon>
        <taxon>Nematoda</taxon>
        <taxon>Chromadorea</taxon>
        <taxon>Rhabditida</taxon>
        <taxon>Rhabditina</taxon>
        <taxon>Rhabditomorpha</taxon>
        <taxon>Rhabditoidea</taxon>
        <taxon>Rhabditidae</taxon>
        <taxon>Peloderinae</taxon>
        <taxon>Caenorhabditis</taxon>
    </lineage>
</organism>
<evidence type="ECO:0000256" key="1">
    <source>
        <dbReference type="SAM" id="Phobius"/>
    </source>
</evidence>
<feature type="transmembrane region" description="Helical" evidence="1">
    <location>
        <begin position="129"/>
        <end position="157"/>
    </location>
</feature>
<dbReference type="OrthoDB" id="10674562at2759"/>
<dbReference type="Proteomes" id="UP000230233">
    <property type="component" value="Chromosome X"/>
</dbReference>
<gene>
    <name evidence="2" type="primary">Cnig_chr_X.g24973</name>
    <name evidence="2" type="ORF">B9Z55_024973</name>
</gene>
<reference evidence="3" key="1">
    <citation type="submission" date="2017-10" db="EMBL/GenBank/DDBJ databases">
        <title>Rapid genome shrinkage in a self-fertile nematode reveals novel sperm competition proteins.</title>
        <authorList>
            <person name="Yin D."/>
            <person name="Schwarz E.M."/>
            <person name="Thomas C.G."/>
            <person name="Felde R.L."/>
            <person name="Korf I.F."/>
            <person name="Cutter A.D."/>
            <person name="Schartner C.M."/>
            <person name="Ralston E.J."/>
            <person name="Meyer B.J."/>
            <person name="Haag E.S."/>
        </authorList>
    </citation>
    <scope>NUCLEOTIDE SEQUENCE [LARGE SCALE GENOMIC DNA]</scope>
    <source>
        <strain evidence="3">JU1422</strain>
    </source>
</reference>
<proteinExistence type="predicted"/>
<evidence type="ECO:0000313" key="2">
    <source>
        <dbReference type="EMBL" id="PIC19408.1"/>
    </source>
</evidence>
<dbReference type="EMBL" id="PDUG01000006">
    <property type="protein sequence ID" value="PIC19408.1"/>
    <property type="molecule type" value="Genomic_DNA"/>
</dbReference>
<comment type="caution">
    <text evidence="2">The sequence shown here is derived from an EMBL/GenBank/DDBJ whole genome shotgun (WGS) entry which is preliminary data.</text>
</comment>
<keyword evidence="1" id="KW-0812">Transmembrane</keyword>
<keyword evidence="3" id="KW-1185">Reference proteome</keyword>
<protein>
    <submittedName>
        <fullName evidence="2">Uncharacterized protein</fullName>
    </submittedName>
</protein>
<keyword evidence="1" id="KW-0472">Membrane</keyword>
<evidence type="ECO:0000313" key="3">
    <source>
        <dbReference type="Proteomes" id="UP000230233"/>
    </source>
</evidence>